<name>A0A1H3DPV8_THIRO</name>
<dbReference type="STRING" id="1058.SAMN05421783_1554"/>
<dbReference type="Proteomes" id="UP000198816">
    <property type="component" value="Unassembled WGS sequence"/>
</dbReference>
<accession>A0A1H3DPV8</accession>
<gene>
    <name evidence="1" type="ORF">SAMN05421783_1554</name>
</gene>
<reference evidence="2" key="1">
    <citation type="submission" date="2016-10" db="EMBL/GenBank/DDBJ databases">
        <authorList>
            <person name="Varghese N."/>
            <person name="Submissions S."/>
        </authorList>
    </citation>
    <scope>NUCLEOTIDE SEQUENCE [LARGE SCALE GENOMIC DNA]</scope>
    <source>
        <strain evidence="2">DSM 217</strain>
    </source>
</reference>
<evidence type="ECO:0000313" key="2">
    <source>
        <dbReference type="Proteomes" id="UP000198816"/>
    </source>
</evidence>
<sequence length="66" mass="7307">MARLPKTEGIDPTAAMTTLSVRMPTAHKDELAELAKEKRMETGALVQTADLIREAISEYLKAHRKA</sequence>
<dbReference type="EMBL" id="FNNZ01000055">
    <property type="protein sequence ID" value="SDX68377.1"/>
    <property type="molecule type" value="Genomic_DNA"/>
</dbReference>
<proteinExistence type="predicted"/>
<keyword evidence="2" id="KW-1185">Reference proteome</keyword>
<evidence type="ECO:0008006" key="3">
    <source>
        <dbReference type="Google" id="ProtNLM"/>
    </source>
</evidence>
<dbReference type="AlphaFoldDB" id="A0A1H3DPV8"/>
<evidence type="ECO:0000313" key="1">
    <source>
        <dbReference type="EMBL" id="SDX68377.1"/>
    </source>
</evidence>
<organism evidence="1 2">
    <name type="scientific">Thiocapsa roseopersicina</name>
    <dbReference type="NCBI Taxonomy" id="1058"/>
    <lineage>
        <taxon>Bacteria</taxon>
        <taxon>Pseudomonadati</taxon>
        <taxon>Pseudomonadota</taxon>
        <taxon>Gammaproteobacteria</taxon>
        <taxon>Chromatiales</taxon>
        <taxon>Chromatiaceae</taxon>
        <taxon>Thiocapsa</taxon>
    </lineage>
</organism>
<dbReference type="RefSeq" id="WP_175534788.1">
    <property type="nucleotide sequence ID" value="NZ_FNNZ01000055.1"/>
</dbReference>
<protein>
    <recommendedName>
        <fullName evidence="3">Ribbon-helix-helix protein, copG family</fullName>
    </recommendedName>
</protein>